<organism evidence="7 8">
    <name type="scientific">Cymbomonas tetramitiformis</name>
    <dbReference type="NCBI Taxonomy" id="36881"/>
    <lineage>
        <taxon>Eukaryota</taxon>
        <taxon>Viridiplantae</taxon>
        <taxon>Chlorophyta</taxon>
        <taxon>Pyramimonadophyceae</taxon>
        <taxon>Pyramimonadales</taxon>
        <taxon>Pyramimonadaceae</taxon>
        <taxon>Cymbomonas</taxon>
    </lineage>
</organism>
<keyword evidence="8" id="KW-1185">Reference proteome</keyword>
<dbReference type="GO" id="GO:0003697">
    <property type="term" value="F:single-stranded DNA binding"/>
    <property type="evidence" value="ECO:0007669"/>
    <property type="project" value="TreeGrafter"/>
</dbReference>
<evidence type="ECO:0000256" key="6">
    <source>
        <dbReference type="SAM" id="MobiDB-lite"/>
    </source>
</evidence>
<dbReference type="EMBL" id="LGRX02035784">
    <property type="protein sequence ID" value="KAK3233181.1"/>
    <property type="molecule type" value="Genomic_DNA"/>
</dbReference>
<evidence type="ECO:0000256" key="3">
    <source>
        <dbReference type="ARBA" id="ARBA00022705"/>
    </source>
</evidence>
<keyword evidence="7" id="KW-0648">Protein biosynthesis</keyword>
<dbReference type="PANTHER" id="PTHR10507:SF0">
    <property type="entry name" value="CELL DIVISION CONTROL PROTEIN 45 HOMOLOG"/>
    <property type="match status" value="1"/>
</dbReference>
<dbReference type="PANTHER" id="PTHR10507">
    <property type="entry name" value="CDC45-RELATED PROTEIN"/>
    <property type="match status" value="1"/>
</dbReference>
<evidence type="ECO:0000313" key="7">
    <source>
        <dbReference type="EMBL" id="KAK3233181.1"/>
    </source>
</evidence>
<dbReference type="InterPro" id="IPR003874">
    <property type="entry name" value="CDC45"/>
</dbReference>
<dbReference type="Pfam" id="PF02724">
    <property type="entry name" value="CDC45"/>
    <property type="match status" value="1"/>
</dbReference>
<evidence type="ECO:0000256" key="2">
    <source>
        <dbReference type="ARBA" id="ARBA00010727"/>
    </source>
</evidence>
<dbReference type="GO" id="GO:0006270">
    <property type="term" value="P:DNA replication initiation"/>
    <property type="evidence" value="ECO:0007669"/>
    <property type="project" value="InterPro"/>
</dbReference>
<accession>A0AAE0ELW4</accession>
<sequence length="601" mass="67713">MLIRRHEFQDAYNKVHDLSFNCSVLIFASVCDCDAVCAHKILNSLFKLDSIAFSIIPVKDFEHLKSQADEHISDDEDRAIILLNCGATVDILKDLFAELSERSRVLVVDTHRPVHLQNVRTQNETVMVLYEDEEDDKLPDESVIREAEVEESDEDSEPEEDTEDQSPQRRRLDADDVHGAQRERRERRQRRAESGRLVAQYYLQGSYFGRAAGHTMFHLAHQLKKETTEILWLAIVSVTDQYVHNRLSHETYTLITSELQALVPECDSTTTLEDGTTVVTAADSVIRSKYEYCFFMMRHWSLYESMMFAPIIAAKLKTWSEDGEEKLKKILAKMGIPLASSKQKYSHLSANLLRAVDEKLEGQALEEGLTELRLQTFVIERGYKLQLSATDVALGTTALLESTVSDSGDWSDNWRKACGALSKDQWEVLRSGIIQTLALQRAIVTQVGLAVSNKKLIRRFSHFKVLNLKENCSTTDAVHLQHPLALTRLALFLQEATVGSKASAAGPKPVVVVSPELAEKDEQGFTYVLVVGLCGKPRDGTQLTNFFAHTFQVTIERLAVENVAIGFNPSVVKIRSDGITSYLEELDQVEREAKEAHQAAE</sequence>
<evidence type="ECO:0000256" key="1">
    <source>
        <dbReference type="ARBA" id="ARBA00004123"/>
    </source>
</evidence>
<dbReference type="GO" id="GO:1902977">
    <property type="term" value="P:mitotic DNA replication preinitiation complex assembly"/>
    <property type="evidence" value="ECO:0007669"/>
    <property type="project" value="TreeGrafter"/>
</dbReference>
<evidence type="ECO:0000313" key="8">
    <source>
        <dbReference type="Proteomes" id="UP001190700"/>
    </source>
</evidence>
<gene>
    <name evidence="7" type="ORF">CYMTET_56508</name>
</gene>
<keyword evidence="7" id="KW-0396">Initiation factor</keyword>
<evidence type="ECO:0000256" key="4">
    <source>
        <dbReference type="ARBA" id="ARBA00023242"/>
    </source>
</evidence>
<dbReference type="AlphaFoldDB" id="A0AAE0ELW4"/>
<feature type="compositionally biased region" description="Acidic residues" evidence="6">
    <location>
        <begin position="148"/>
        <end position="164"/>
    </location>
</feature>
<comment type="caution">
    <text evidence="7">The sequence shown here is derived from an EMBL/GenBank/DDBJ whole genome shotgun (WGS) entry which is preliminary data.</text>
</comment>
<protein>
    <submittedName>
        <fullName evidence="7">DNA replication initiation factor cdc45</fullName>
    </submittedName>
</protein>
<keyword evidence="3" id="KW-0235">DNA replication</keyword>
<dbReference type="GO" id="GO:0003743">
    <property type="term" value="F:translation initiation factor activity"/>
    <property type="evidence" value="ECO:0007669"/>
    <property type="project" value="UniProtKB-KW"/>
</dbReference>
<dbReference type="Proteomes" id="UP001190700">
    <property type="component" value="Unassembled WGS sequence"/>
</dbReference>
<dbReference type="GO" id="GO:0031261">
    <property type="term" value="C:DNA replication preinitiation complex"/>
    <property type="evidence" value="ECO:0007669"/>
    <property type="project" value="TreeGrafter"/>
</dbReference>
<keyword evidence="5" id="KW-0131">Cell cycle</keyword>
<proteinExistence type="inferred from homology"/>
<reference evidence="7 8" key="1">
    <citation type="journal article" date="2015" name="Genome Biol. Evol.">
        <title>Comparative Genomics of a Bacterivorous Green Alga Reveals Evolutionary Causalities and Consequences of Phago-Mixotrophic Mode of Nutrition.</title>
        <authorList>
            <person name="Burns J.A."/>
            <person name="Paasch A."/>
            <person name="Narechania A."/>
            <person name="Kim E."/>
        </authorList>
    </citation>
    <scope>NUCLEOTIDE SEQUENCE [LARGE SCALE GENOMIC DNA]</scope>
    <source>
        <strain evidence="7 8">PLY_AMNH</strain>
    </source>
</reference>
<evidence type="ECO:0000256" key="5">
    <source>
        <dbReference type="ARBA" id="ARBA00023306"/>
    </source>
</evidence>
<dbReference type="GO" id="GO:0000727">
    <property type="term" value="P:double-strand break repair via break-induced replication"/>
    <property type="evidence" value="ECO:0007669"/>
    <property type="project" value="TreeGrafter"/>
</dbReference>
<dbReference type="GO" id="GO:0003688">
    <property type="term" value="F:DNA replication origin binding"/>
    <property type="evidence" value="ECO:0007669"/>
    <property type="project" value="TreeGrafter"/>
</dbReference>
<feature type="compositionally biased region" description="Basic and acidic residues" evidence="6">
    <location>
        <begin position="166"/>
        <end position="191"/>
    </location>
</feature>
<dbReference type="GO" id="GO:0003682">
    <property type="term" value="F:chromatin binding"/>
    <property type="evidence" value="ECO:0007669"/>
    <property type="project" value="TreeGrafter"/>
</dbReference>
<comment type="similarity">
    <text evidence="2">Belongs to the CDC45 family.</text>
</comment>
<name>A0AAE0ELW4_9CHLO</name>
<comment type="subcellular location">
    <subcellularLocation>
        <location evidence="1">Nucleus</location>
    </subcellularLocation>
</comment>
<keyword evidence="4" id="KW-0539">Nucleus</keyword>
<feature type="region of interest" description="Disordered" evidence="6">
    <location>
        <begin position="132"/>
        <end position="191"/>
    </location>
</feature>